<dbReference type="Proteomes" id="UP000004207">
    <property type="component" value="Unassembled WGS sequence"/>
</dbReference>
<dbReference type="HOGENOM" id="CLU_3311157_0_0_4"/>
<proteinExistence type="predicted"/>
<sequence length="39" mass="4834">MWGEFRAWHHVGLFHSKINIAKILIYEWIKYKKQPAFFV</sequence>
<keyword evidence="2" id="KW-1185">Reference proteome</keyword>
<evidence type="ECO:0000313" key="1">
    <source>
        <dbReference type="EMBL" id="EGK09584.1"/>
    </source>
</evidence>
<organism evidence="1 2">
    <name type="scientific">Kingella kingae ATCC 23330</name>
    <dbReference type="NCBI Taxonomy" id="887327"/>
    <lineage>
        <taxon>Bacteria</taxon>
        <taxon>Pseudomonadati</taxon>
        <taxon>Pseudomonadota</taxon>
        <taxon>Betaproteobacteria</taxon>
        <taxon>Neisseriales</taxon>
        <taxon>Neisseriaceae</taxon>
        <taxon>Kingella</taxon>
    </lineage>
</organism>
<protein>
    <submittedName>
        <fullName evidence="1">Uncharacterized protein</fullName>
    </submittedName>
</protein>
<reference evidence="1 2" key="1">
    <citation type="submission" date="2011-04" db="EMBL/GenBank/DDBJ databases">
        <authorList>
            <person name="Muzny D."/>
            <person name="Qin X."/>
            <person name="Deng J."/>
            <person name="Jiang H."/>
            <person name="Liu Y."/>
            <person name="Qu J."/>
            <person name="Song X.-Z."/>
            <person name="Zhang L."/>
            <person name="Thornton R."/>
            <person name="Coyle M."/>
            <person name="Francisco L."/>
            <person name="Jackson L."/>
            <person name="Javaid M."/>
            <person name="Korchina V."/>
            <person name="Kovar C."/>
            <person name="Mata R."/>
            <person name="Mathew T."/>
            <person name="Ngo R."/>
            <person name="Nguyen L."/>
            <person name="Nguyen N."/>
            <person name="Okwuonu G."/>
            <person name="Ongeri F."/>
            <person name="Pham C."/>
            <person name="Simmons D."/>
            <person name="Wilczek-Boney K."/>
            <person name="Hale W."/>
            <person name="Jakkamsetti A."/>
            <person name="Pham P."/>
            <person name="Ruth R."/>
            <person name="San Lucas F."/>
            <person name="Warren J."/>
            <person name="Zhang J."/>
            <person name="Zhao Z."/>
            <person name="Zhou C."/>
            <person name="Zhu D."/>
            <person name="Lee S."/>
            <person name="Bess C."/>
            <person name="Blankenburg K."/>
            <person name="Forbes L."/>
            <person name="Fu Q."/>
            <person name="Gubbala S."/>
            <person name="Hirani K."/>
            <person name="Jayaseelan J.C."/>
            <person name="Lara F."/>
            <person name="Munidasa M."/>
            <person name="Palculict T."/>
            <person name="Patil S."/>
            <person name="Pu L.-L."/>
            <person name="Saada N."/>
            <person name="Tang L."/>
            <person name="Weissenberger G."/>
            <person name="Zhu Y."/>
            <person name="Hemphill L."/>
            <person name="Shang Y."/>
            <person name="Youmans B."/>
            <person name="Ayvaz T."/>
            <person name="Ross M."/>
            <person name="Santibanez J."/>
            <person name="Aqrawi P."/>
            <person name="Gross S."/>
            <person name="Joshi V."/>
            <person name="Fowler G."/>
            <person name="Nazareth L."/>
            <person name="Reid J."/>
            <person name="Worley K."/>
            <person name="Petrosino J."/>
            <person name="Highlander S."/>
            <person name="Gibbs R."/>
        </authorList>
    </citation>
    <scope>NUCLEOTIDE SEQUENCE [LARGE SCALE GENOMIC DNA]</scope>
    <source>
        <strain evidence="1 2">ATCC 23330</strain>
    </source>
</reference>
<comment type="caution">
    <text evidence="1">The sequence shown here is derived from an EMBL/GenBank/DDBJ whole genome shotgun (WGS) entry which is preliminary data.</text>
</comment>
<name>F5S6Q0_KINKI</name>
<dbReference type="AlphaFoldDB" id="F5S6Q0"/>
<accession>F5S6Q0</accession>
<dbReference type="EMBL" id="AFHS01000033">
    <property type="protein sequence ID" value="EGK09584.1"/>
    <property type="molecule type" value="Genomic_DNA"/>
</dbReference>
<evidence type="ECO:0000313" key="2">
    <source>
        <dbReference type="Proteomes" id="UP000004207"/>
    </source>
</evidence>
<gene>
    <name evidence="1" type="ORF">HMPREF0476_0883</name>
</gene>